<keyword evidence="3" id="KW-1185">Reference proteome</keyword>
<dbReference type="Gene3D" id="3.20.20.150">
    <property type="entry name" value="Divalent-metal-dependent TIM barrel enzymes"/>
    <property type="match status" value="1"/>
</dbReference>
<dbReference type="InterPro" id="IPR050312">
    <property type="entry name" value="IolE/XylAMocC-like"/>
</dbReference>
<dbReference type="InterPro" id="IPR013022">
    <property type="entry name" value="Xyl_isomerase-like_TIM-brl"/>
</dbReference>
<protein>
    <submittedName>
        <fullName evidence="2">Sugar phosphate isomerase/epimerase</fullName>
    </submittedName>
</protein>
<dbReference type="InterPro" id="IPR036237">
    <property type="entry name" value="Xyl_isomerase-like_sf"/>
</dbReference>
<accession>A0ABY4CGR8</accession>
<dbReference type="SUPFAM" id="SSF51658">
    <property type="entry name" value="Xylose isomerase-like"/>
    <property type="match status" value="1"/>
</dbReference>
<evidence type="ECO:0000313" key="2">
    <source>
        <dbReference type="EMBL" id="UOF89489.1"/>
    </source>
</evidence>
<organism evidence="2 3">
    <name type="scientific">Fodinisporobacter ferrooxydans</name>
    <dbReference type="NCBI Taxonomy" id="2901836"/>
    <lineage>
        <taxon>Bacteria</taxon>
        <taxon>Bacillati</taxon>
        <taxon>Bacillota</taxon>
        <taxon>Bacilli</taxon>
        <taxon>Bacillales</taxon>
        <taxon>Alicyclobacillaceae</taxon>
        <taxon>Fodinisporobacter</taxon>
    </lineage>
</organism>
<dbReference type="GO" id="GO:0016853">
    <property type="term" value="F:isomerase activity"/>
    <property type="evidence" value="ECO:0007669"/>
    <property type="project" value="UniProtKB-KW"/>
</dbReference>
<sequence>MVILTGFADEISPDLKVQLDILESERIKHIEFRGAWGKNVLKLSDEELQQVKAEMDRRGIQMSSVGSPIGKIKITDDFEQHLVDFDRAIDVANMFNAPYIRIFSFFIPQGEDPAQYRNEVIGRMQALVKRAEAAGVVLLHENEKEIYGDIAERCLDILETCQSPHLRCAFDPANFVQCGVKPFANGFPLLENYIEYVHIKDALFDQGKVVPAGEGDGEVLDVLKALQRKGYSGFLSLEPHLKAAGSFSGFSGPELFKTATSALKGLLAQIGEEWS</sequence>
<proteinExistence type="predicted"/>
<name>A0ABY4CGR8_9BACL</name>
<dbReference type="PANTHER" id="PTHR12110:SF53">
    <property type="entry name" value="BLR5974 PROTEIN"/>
    <property type="match status" value="1"/>
</dbReference>
<dbReference type="EMBL" id="CP089291">
    <property type="protein sequence ID" value="UOF89489.1"/>
    <property type="molecule type" value="Genomic_DNA"/>
</dbReference>
<gene>
    <name evidence="2" type="ORF">LSG31_16555</name>
</gene>
<evidence type="ECO:0000313" key="3">
    <source>
        <dbReference type="Proteomes" id="UP000830167"/>
    </source>
</evidence>
<keyword evidence="2" id="KW-0413">Isomerase</keyword>
<feature type="domain" description="Xylose isomerase-like TIM barrel" evidence="1">
    <location>
        <begin position="30"/>
        <end position="240"/>
    </location>
</feature>
<dbReference type="Pfam" id="PF01261">
    <property type="entry name" value="AP_endonuc_2"/>
    <property type="match status" value="1"/>
</dbReference>
<dbReference type="PANTHER" id="PTHR12110">
    <property type="entry name" value="HYDROXYPYRUVATE ISOMERASE"/>
    <property type="match status" value="1"/>
</dbReference>
<evidence type="ECO:0000259" key="1">
    <source>
        <dbReference type="Pfam" id="PF01261"/>
    </source>
</evidence>
<reference evidence="2" key="1">
    <citation type="submission" date="2021-12" db="EMBL/GenBank/DDBJ databases">
        <title>Alicyclobacillaceae gen. nov., sp. nov., isolated from chalcocite enrichment system.</title>
        <authorList>
            <person name="Jiang Z."/>
        </authorList>
    </citation>
    <scope>NUCLEOTIDE SEQUENCE</scope>
    <source>
        <strain evidence="2">MYW30-H2</strain>
    </source>
</reference>
<dbReference type="Proteomes" id="UP000830167">
    <property type="component" value="Chromosome"/>
</dbReference>
<dbReference type="RefSeq" id="WP_347436179.1">
    <property type="nucleotide sequence ID" value="NZ_CP089291.1"/>
</dbReference>